<reference evidence="2 3" key="1">
    <citation type="submission" date="2014-07" db="EMBL/GenBank/DDBJ databases">
        <authorList>
            <person name="Zhang J.E."/>
            <person name="Yang H."/>
            <person name="Guo J."/>
            <person name="Deng Z."/>
            <person name="Luo H."/>
            <person name="Luo M."/>
            <person name="Zhao B."/>
        </authorList>
    </citation>
    <scope>NUCLEOTIDE SEQUENCE [LARGE SCALE GENOMIC DNA]</scope>
    <source>
        <strain evidence="2 3">1CP</strain>
        <plasmid evidence="3">Plasmid pr1cp1</plasmid>
    </source>
</reference>
<geneLocation type="plasmid" evidence="3">
    <name>pr1cp1</name>
</geneLocation>
<dbReference type="Proteomes" id="UP000186108">
    <property type="component" value="Plasmid pR1CP1"/>
</dbReference>
<organism evidence="2 3">
    <name type="scientific">Rhodococcus opacus</name>
    <name type="common">Nocardia opaca</name>
    <dbReference type="NCBI Taxonomy" id="37919"/>
    <lineage>
        <taxon>Bacteria</taxon>
        <taxon>Bacillati</taxon>
        <taxon>Actinomycetota</taxon>
        <taxon>Actinomycetes</taxon>
        <taxon>Mycobacteriales</taxon>
        <taxon>Nocardiaceae</taxon>
        <taxon>Rhodococcus</taxon>
    </lineage>
</organism>
<dbReference type="EMBL" id="CP009112">
    <property type="protein sequence ID" value="ANS32535.1"/>
    <property type="molecule type" value="Genomic_DNA"/>
</dbReference>
<dbReference type="Gene3D" id="1.10.10.10">
    <property type="entry name" value="Winged helix-like DNA-binding domain superfamily/Winged helix DNA-binding domain"/>
    <property type="match status" value="1"/>
</dbReference>
<dbReference type="GO" id="GO:0004803">
    <property type="term" value="F:transposase activity"/>
    <property type="evidence" value="ECO:0007669"/>
    <property type="project" value="InterPro"/>
</dbReference>
<comment type="similarity">
    <text evidence="1">Belongs to the Rv0495c family.</text>
</comment>
<evidence type="ECO:0000256" key="1">
    <source>
        <dbReference type="ARBA" id="ARBA00093770"/>
    </source>
</evidence>
<dbReference type="InterPro" id="IPR009057">
    <property type="entry name" value="Homeodomain-like_sf"/>
</dbReference>
<name>A0A1B1KIU7_RHOOP</name>
<dbReference type="InterPro" id="IPR036388">
    <property type="entry name" value="WH-like_DNA-bd_sf"/>
</dbReference>
<gene>
    <name evidence="2" type="ORF">R1CP_39760</name>
</gene>
<evidence type="ECO:0000313" key="2">
    <source>
        <dbReference type="EMBL" id="ANS32535.1"/>
    </source>
</evidence>
<evidence type="ECO:0000313" key="3">
    <source>
        <dbReference type="Proteomes" id="UP000186108"/>
    </source>
</evidence>
<sequence>MTPSPEVAPDFVREWVEFLDPDDDEHLIAADMRWLLSHWTCVFGTPACQGIIAGRPDDGCCSHGAFLSDAEDVERLHESVKLLRPGDWQFMKQGLGKKGYIEEDELDDEPALRTRRYRGACIFLNRPGFGGGIGCALHAMALERGIESLEVKPDVCWQLPIRRTQEWVERPDGEQVLKTTITEYDRRGWGEGGADLDWYCSGSPDELPNQVRSWRPRKGVMGTRKYPPELRERAVRLYRESDPKPVLRRLAEQLNVHPEALRNWIRQAEADHGERDDRPSTAMIEENRRLAREVAELRRVNEVLRAASAYFASEIDQTRRRS</sequence>
<dbReference type="GO" id="GO:0006313">
    <property type="term" value="P:DNA transposition"/>
    <property type="evidence" value="ECO:0007669"/>
    <property type="project" value="InterPro"/>
</dbReference>
<dbReference type="GO" id="GO:0003677">
    <property type="term" value="F:DNA binding"/>
    <property type="evidence" value="ECO:0007669"/>
    <property type="project" value="InterPro"/>
</dbReference>
<dbReference type="Pfam" id="PF11307">
    <property type="entry name" value="DUF3109"/>
    <property type="match status" value="1"/>
</dbReference>
<keyword evidence="2" id="KW-0614">Plasmid</keyword>
<accession>A0A1B1KIU7</accession>
<proteinExistence type="inferred from homology"/>
<protein>
    <recommendedName>
        <fullName evidence="4">Transposase</fullName>
    </recommendedName>
</protein>
<dbReference type="PATRIC" id="fig|37919.13.peg.8377"/>
<dbReference type="AlphaFoldDB" id="A0A1B1KIU7"/>
<dbReference type="InterPro" id="IPR021458">
    <property type="entry name" value="Rv0495c"/>
</dbReference>
<dbReference type="InterPro" id="IPR002514">
    <property type="entry name" value="Transposase_8"/>
</dbReference>
<dbReference type="Pfam" id="PF01527">
    <property type="entry name" value="HTH_Tnp_1"/>
    <property type="match status" value="1"/>
</dbReference>
<evidence type="ECO:0008006" key="4">
    <source>
        <dbReference type="Google" id="ProtNLM"/>
    </source>
</evidence>
<dbReference type="SUPFAM" id="SSF46689">
    <property type="entry name" value="Homeodomain-like"/>
    <property type="match status" value="1"/>
</dbReference>